<keyword evidence="2" id="KW-1185">Reference proteome</keyword>
<evidence type="ECO:0000313" key="2">
    <source>
        <dbReference type="Proteomes" id="UP000798662"/>
    </source>
</evidence>
<evidence type="ECO:0000313" key="1">
    <source>
        <dbReference type="EMBL" id="KAK1857427.1"/>
    </source>
</evidence>
<dbReference type="Proteomes" id="UP000798662">
    <property type="component" value="Chromosome 1"/>
</dbReference>
<organism evidence="1 2">
    <name type="scientific">Pyropia yezoensis</name>
    <name type="common">Susabi-nori</name>
    <name type="synonym">Porphyra yezoensis</name>
    <dbReference type="NCBI Taxonomy" id="2788"/>
    <lineage>
        <taxon>Eukaryota</taxon>
        <taxon>Rhodophyta</taxon>
        <taxon>Bangiophyceae</taxon>
        <taxon>Bangiales</taxon>
        <taxon>Bangiaceae</taxon>
        <taxon>Pyropia</taxon>
    </lineage>
</organism>
<accession>A0ACC3BIV4</accession>
<comment type="caution">
    <text evidence="1">The sequence shown here is derived from an EMBL/GenBank/DDBJ whole genome shotgun (WGS) entry which is preliminary data.</text>
</comment>
<gene>
    <name evidence="1" type="ORF">I4F81_000045</name>
</gene>
<name>A0ACC3BIV4_PYRYE</name>
<sequence length="265" mass="29582">MFTPSASGSVVQTPGSSVSASERFARIYKVTMIIGRVRNVRVLVRSVRDTENADVKRYIISFTTTGYYWAHGMIKVTEDVTQDNDREFEPLVVGEDGVLEDKSDRQYVTVDGHHRQTALVTVLERDLPNASETCRYALVQRRDGKPMTETEVLSLGLDSNESTVQTKLMDTADVVVFLTHWVRGKHNERRLKHLAGLKLGVTKTGDLLSELLKKKIGGLCKDDGKMAYGVASMRRMLNIGLLGSEDSASTRYMVEKLKASKVVRP</sequence>
<protein>
    <submittedName>
        <fullName evidence="1">Uncharacterized protein</fullName>
    </submittedName>
</protein>
<proteinExistence type="predicted"/>
<dbReference type="EMBL" id="CM020618">
    <property type="protein sequence ID" value="KAK1857427.1"/>
    <property type="molecule type" value="Genomic_DNA"/>
</dbReference>
<reference evidence="1" key="1">
    <citation type="submission" date="2019-11" db="EMBL/GenBank/DDBJ databases">
        <title>Nori genome reveals adaptations in red seaweeds to the harsh intertidal environment.</title>
        <authorList>
            <person name="Wang D."/>
            <person name="Mao Y."/>
        </authorList>
    </citation>
    <scope>NUCLEOTIDE SEQUENCE</scope>
    <source>
        <tissue evidence="1">Gametophyte</tissue>
    </source>
</reference>